<evidence type="ECO:0000313" key="3">
    <source>
        <dbReference type="Proteomes" id="UP000572817"/>
    </source>
</evidence>
<sequence length="428" mass="46573">MATDDTAADQVAFATTDGMAFPVIAHWQDNDTDLHHSLGILGGEDQLQNYLVAELDSAFPALCLCFTPITVTEDNSSTEILPDSTIRLLVTPAHLPTAYGITTDTATPASMPPSLQDAFACLNHGPNQPHGPINSLARMHLPLARSPTIAMPRHHRILAHAQDLEHLKALQSLSTATAITLYALPARADDFDTCSAVLHAHEGRGAIKDTRQHYTFSGKATTPWTRYSCREGHDAPDPRAARVGEKRKAAGISGGDVHGGEAKREEAAAEEQEQEQEPRRQKRARRRCIDRCSTMAQHGSDSSALDTTGHGPRAMQPAAPSLLEAMAGGFAPSAFPVTALTRNADAARQRRHMPDTPLYMCWKGIADWAVMGSGCPPEVVDPMVERAFRAQRLGDHEAFAQCVRKLMRVTERYYRCGYKALQCSRNGG</sequence>
<proteinExistence type="predicted"/>
<feature type="compositionally biased region" description="Polar residues" evidence="1">
    <location>
        <begin position="295"/>
        <end position="306"/>
    </location>
</feature>
<name>A0A8H4MZT4_9PEZI</name>
<dbReference type="EMBL" id="WWBZ02000040">
    <property type="protein sequence ID" value="KAF4305394.1"/>
    <property type="molecule type" value="Genomic_DNA"/>
</dbReference>
<gene>
    <name evidence="2" type="ORF">GTA08_BOTSDO06491</name>
</gene>
<comment type="caution">
    <text evidence="2">The sequence shown here is derived from an EMBL/GenBank/DDBJ whole genome shotgun (WGS) entry which is preliminary data.</text>
</comment>
<keyword evidence="3" id="KW-1185">Reference proteome</keyword>
<organism evidence="2 3">
    <name type="scientific">Botryosphaeria dothidea</name>
    <dbReference type="NCBI Taxonomy" id="55169"/>
    <lineage>
        <taxon>Eukaryota</taxon>
        <taxon>Fungi</taxon>
        <taxon>Dikarya</taxon>
        <taxon>Ascomycota</taxon>
        <taxon>Pezizomycotina</taxon>
        <taxon>Dothideomycetes</taxon>
        <taxon>Dothideomycetes incertae sedis</taxon>
        <taxon>Botryosphaeriales</taxon>
        <taxon>Botryosphaeriaceae</taxon>
        <taxon>Botryosphaeria</taxon>
    </lineage>
</organism>
<reference evidence="2" key="1">
    <citation type="submission" date="2020-04" db="EMBL/GenBank/DDBJ databases">
        <title>Genome Assembly and Annotation of Botryosphaeria dothidea sdau 11-99, a Latent Pathogen of Apple Fruit Ring Rot in China.</title>
        <authorList>
            <person name="Yu C."/>
            <person name="Diao Y."/>
            <person name="Lu Q."/>
            <person name="Zhao J."/>
            <person name="Cui S."/>
            <person name="Peng C."/>
            <person name="He B."/>
            <person name="Liu H."/>
        </authorList>
    </citation>
    <scope>NUCLEOTIDE SEQUENCE [LARGE SCALE GENOMIC DNA]</scope>
    <source>
        <strain evidence="2">Sdau11-99</strain>
    </source>
</reference>
<accession>A0A8H4MZT4</accession>
<feature type="region of interest" description="Disordered" evidence="1">
    <location>
        <begin position="225"/>
        <end position="287"/>
    </location>
</feature>
<evidence type="ECO:0000256" key="1">
    <source>
        <dbReference type="SAM" id="MobiDB-lite"/>
    </source>
</evidence>
<protein>
    <submittedName>
        <fullName evidence="2">Uncharacterized protein</fullName>
    </submittedName>
</protein>
<feature type="region of interest" description="Disordered" evidence="1">
    <location>
        <begin position="295"/>
        <end position="314"/>
    </location>
</feature>
<dbReference type="Proteomes" id="UP000572817">
    <property type="component" value="Unassembled WGS sequence"/>
</dbReference>
<feature type="compositionally biased region" description="Basic and acidic residues" evidence="1">
    <location>
        <begin position="258"/>
        <end position="267"/>
    </location>
</feature>
<evidence type="ECO:0000313" key="2">
    <source>
        <dbReference type="EMBL" id="KAF4305394.1"/>
    </source>
</evidence>
<dbReference type="AlphaFoldDB" id="A0A8H4MZT4"/>
<feature type="compositionally biased region" description="Basic and acidic residues" evidence="1">
    <location>
        <begin position="228"/>
        <end position="248"/>
    </location>
</feature>